<dbReference type="GO" id="GO:0005737">
    <property type="term" value="C:cytoplasm"/>
    <property type="evidence" value="ECO:0007669"/>
    <property type="project" value="TreeGrafter"/>
</dbReference>
<dbReference type="SUPFAM" id="SSF54001">
    <property type="entry name" value="Cysteine proteinases"/>
    <property type="match status" value="1"/>
</dbReference>
<dbReference type="InterPro" id="IPR008964">
    <property type="entry name" value="Invasin/intimin_cell_adhesion"/>
</dbReference>
<dbReference type="Pfam" id="PF01841">
    <property type="entry name" value="Transglut_core"/>
    <property type="match status" value="1"/>
</dbReference>
<accession>A0A839K441</accession>
<dbReference type="SUPFAM" id="SSF49373">
    <property type="entry name" value="Invasin/intimin cell-adhesion fragments"/>
    <property type="match status" value="1"/>
</dbReference>
<protein>
    <recommendedName>
        <fullName evidence="2">Transglutaminase-like domain-containing protein</fullName>
    </recommendedName>
</protein>
<keyword evidence="1" id="KW-0732">Signal</keyword>
<dbReference type="InterPro" id="IPR002931">
    <property type="entry name" value="Transglutaminase-like"/>
</dbReference>
<feature type="domain" description="Transglutaminase-like" evidence="2">
    <location>
        <begin position="193"/>
        <end position="251"/>
    </location>
</feature>
<dbReference type="AlphaFoldDB" id="A0A839K441"/>
<dbReference type="Proteomes" id="UP000574276">
    <property type="component" value="Unassembled WGS sequence"/>
</dbReference>
<dbReference type="PANTHER" id="PTHR46333">
    <property type="entry name" value="CYTOKINESIS PROTEIN 3"/>
    <property type="match status" value="1"/>
</dbReference>
<evidence type="ECO:0000313" key="4">
    <source>
        <dbReference type="Proteomes" id="UP000574276"/>
    </source>
</evidence>
<dbReference type="InterPro" id="IPR052557">
    <property type="entry name" value="CAP/Cytokinesis_protein"/>
</dbReference>
<dbReference type="PANTHER" id="PTHR46333:SF2">
    <property type="entry name" value="CYTOKINESIS PROTEIN 3"/>
    <property type="match status" value="1"/>
</dbReference>
<gene>
    <name evidence="3" type="ORF">H0486_17505</name>
</gene>
<organism evidence="3 4">
    <name type="scientific">Variimorphobacter saccharofermentans</name>
    <dbReference type="NCBI Taxonomy" id="2755051"/>
    <lineage>
        <taxon>Bacteria</taxon>
        <taxon>Bacillati</taxon>
        <taxon>Bacillota</taxon>
        <taxon>Clostridia</taxon>
        <taxon>Lachnospirales</taxon>
        <taxon>Lachnospiraceae</taxon>
        <taxon>Variimorphobacter</taxon>
    </lineage>
</organism>
<evidence type="ECO:0000259" key="2">
    <source>
        <dbReference type="SMART" id="SM00460"/>
    </source>
</evidence>
<evidence type="ECO:0000256" key="1">
    <source>
        <dbReference type="SAM" id="SignalP"/>
    </source>
</evidence>
<dbReference type="RefSeq" id="WP_228354228.1">
    <property type="nucleotide sequence ID" value="NZ_JACEGA010000001.1"/>
</dbReference>
<comment type="caution">
    <text evidence="3">The sequence shown here is derived from an EMBL/GenBank/DDBJ whole genome shotgun (WGS) entry which is preliminary data.</text>
</comment>
<keyword evidence="4" id="KW-1185">Reference proteome</keyword>
<dbReference type="InterPro" id="IPR038765">
    <property type="entry name" value="Papain-like_cys_pep_sf"/>
</dbReference>
<dbReference type="Gene3D" id="2.60.40.1080">
    <property type="match status" value="1"/>
</dbReference>
<evidence type="ECO:0000313" key="3">
    <source>
        <dbReference type="EMBL" id="MBB2184665.1"/>
    </source>
</evidence>
<feature type="chain" id="PRO_5032632809" description="Transglutaminase-like domain-containing protein" evidence="1">
    <location>
        <begin position="29"/>
        <end position="388"/>
    </location>
</feature>
<sequence>MLNRKKNQIVIALIILLCILTPPLNAQAAIIKEGISSNKNVYYVSSVKENTLAFHLIRNRMETNVKIVYKDKMIPSSKKDLKYYYSKEGNKCIFDLYQNLVLPYTNKTYACKGFSIKSAKYDKKKKTVTVEYKFEYYDSLEESDYTNKLVNEAIKKNIGNLKSDYQKAYWAYQFVLDHFQYDKTQSNYSVHSGFNEGTVCIGYATLYCSIMNKLGLECMVVEGSVYHDEFLTHAWNVIKLDGKWYCVDATWGDEDIPSKYFLKSKDTFLKEEYGVHQARIYDDFIKAGEIFSDTDYLDNNELSNHSILPAVYDIELDILKCNVLSINEAYYFMLQNKYNVPINFKSDDTKIAKVSEDGIIVGVGHGTTVITAYNDDLNIKQSIAITVK</sequence>
<dbReference type="SMART" id="SM00460">
    <property type="entry name" value="TGc"/>
    <property type="match status" value="1"/>
</dbReference>
<proteinExistence type="predicted"/>
<name>A0A839K441_9FIRM</name>
<dbReference type="EMBL" id="JACEGA010000001">
    <property type="protein sequence ID" value="MBB2184665.1"/>
    <property type="molecule type" value="Genomic_DNA"/>
</dbReference>
<reference evidence="3 4" key="1">
    <citation type="submission" date="2020-07" db="EMBL/GenBank/DDBJ databases">
        <title>Characterization and genome sequencing of isolate MD1, a novel member within the family Lachnospiraceae.</title>
        <authorList>
            <person name="Rettenmaier R."/>
            <person name="Di Bello L."/>
            <person name="Zinser C."/>
            <person name="Scheitz K."/>
            <person name="Liebl W."/>
            <person name="Zverlov V."/>
        </authorList>
    </citation>
    <scope>NUCLEOTIDE SEQUENCE [LARGE SCALE GENOMIC DNA]</scope>
    <source>
        <strain evidence="3 4">MD1</strain>
    </source>
</reference>
<dbReference type="Gene3D" id="3.10.620.30">
    <property type="match status" value="1"/>
</dbReference>
<feature type="signal peptide" evidence="1">
    <location>
        <begin position="1"/>
        <end position="28"/>
    </location>
</feature>